<dbReference type="AlphaFoldDB" id="A0A1G6ZFW0"/>
<evidence type="ECO:0000256" key="2">
    <source>
        <dbReference type="SAM" id="SignalP"/>
    </source>
</evidence>
<reference evidence="3 4" key="1">
    <citation type="submission" date="2016-10" db="EMBL/GenBank/DDBJ databases">
        <authorList>
            <person name="de Groot N.N."/>
        </authorList>
    </citation>
    <scope>NUCLEOTIDE SEQUENCE [LARGE SCALE GENOMIC DNA]</scope>
    <source>
        <strain evidence="3 4">CGMCC 4.6858</strain>
    </source>
</reference>
<gene>
    <name evidence="3" type="ORF">SAMN05421872_113100</name>
</gene>
<proteinExistence type="predicted"/>
<feature type="chain" id="PRO_5039649206" description="DUF4352 domain-containing protein" evidence="2">
    <location>
        <begin position="28"/>
        <end position="253"/>
    </location>
</feature>
<dbReference type="OrthoDB" id="5143857at2"/>
<sequence length="253" mass="25967">MTPLSRRSRSLLGGLATVAVLSLSACSDGDPGGSDDTASDTSSSAPAEETPEAEEVEPSESASASDDAAAAPAAGTGGNPAWALPPVEKGDLLTTIEVGEVSVAVYQVGTAKADDTGSFVDPDTNKPLIEVGDELVFVNYVITNNGAPIDLGSSLVDISPRYDDWPYMQGMDGLTGDDLYAAQGINDFGLAPDGYSDAGVYTFGTGETFSYGENFEHQPGSPITFDVSYVPVDAAGDLLHDDKVEAEGKATIA</sequence>
<accession>A0A1G6ZFW0</accession>
<evidence type="ECO:0000313" key="3">
    <source>
        <dbReference type="EMBL" id="SDE00596.1"/>
    </source>
</evidence>
<dbReference type="Proteomes" id="UP000199034">
    <property type="component" value="Unassembled WGS sequence"/>
</dbReference>
<dbReference type="EMBL" id="FMZM01000013">
    <property type="protein sequence ID" value="SDE00596.1"/>
    <property type="molecule type" value="Genomic_DNA"/>
</dbReference>
<evidence type="ECO:0008006" key="5">
    <source>
        <dbReference type="Google" id="ProtNLM"/>
    </source>
</evidence>
<feature type="region of interest" description="Disordered" evidence="1">
    <location>
        <begin position="24"/>
        <end position="83"/>
    </location>
</feature>
<name>A0A1G6ZFW0_9ACTN</name>
<dbReference type="PROSITE" id="PS51257">
    <property type="entry name" value="PROKAR_LIPOPROTEIN"/>
    <property type="match status" value="1"/>
</dbReference>
<keyword evidence="2" id="KW-0732">Signal</keyword>
<feature type="compositionally biased region" description="Low complexity" evidence="1">
    <location>
        <begin position="59"/>
        <end position="74"/>
    </location>
</feature>
<feature type="compositionally biased region" description="Acidic residues" evidence="1">
    <location>
        <begin position="49"/>
        <end position="58"/>
    </location>
</feature>
<keyword evidence="4" id="KW-1185">Reference proteome</keyword>
<organism evidence="3 4">
    <name type="scientific">Nocardioides lianchengensis</name>
    <dbReference type="NCBI Taxonomy" id="1045774"/>
    <lineage>
        <taxon>Bacteria</taxon>
        <taxon>Bacillati</taxon>
        <taxon>Actinomycetota</taxon>
        <taxon>Actinomycetes</taxon>
        <taxon>Propionibacteriales</taxon>
        <taxon>Nocardioidaceae</taxon>
        <taxon>Nocardioides</taxon>
    </lineage>
</organism>
<feature type="compositionally biased region" description="Low complexity" evidence="1">
    <location>
        <begin position="34"/>
        <end position="48"/>
    </location>
</feature>
<feature type="signal peptide" evidence="2">
    <location>
        <begin position="1"/>
        <end position="27"/>
    </location>
</feature>
<evidence type="ECO:0000256" key="1">
    <source>
        <dbReference type="SAM" id="MobiDB-lite"/>
    </source>
</evidence>
<evidence type="ECO:0000313" key="4">
    <source>
        <dbReference type="Proteomes" id="UP000199034"/>
    </source>
</evidence>
<protein>
    <recommendedName>
        <fullName evidence="5">DUF4352 domain-containing protein</fullName>
    </recommendedName>
</protein>
<dbReference type="STRING" id="1045774.SAMN05421872_113100"/>
<dbReference type="RefSeq" id="WP_090860307.1">
    <property type="nucleotide sequence ID" value="NZ_FMZM01000013.1"/>
</dbReference>